<dbReference type="PROSITE" id="PS01124">
    <property type="entry name" value="HTH_ARAC_FAMILY_2"/>
    <property type="match status" value="1"/>
</dbReference>
<protein>
    <submittedName>
        <fullName evidence="6">AraC family transcriptional regulator</fullName>
    </submittedName>
</protein>
<organism evidence="6 7">
    <name type="scientific">Leucobacter triazinivorans</name>
    <dbReference type="NCBI Taxonomy" id="1784719"/>
    <lineage>
        <taxon>Bacteria</taxon>
        <taxon>Bacillati</taxon>
        <taxon>Actinomycetota</taxon>
        <taxon>Actinomycetes</taxon>
        <taxon>Micrococcales</taxon>
        <taxon>Microbacteriaceae</taxon>
        <taxon>Leucobacter</taxon>
    </lineage>
</organism>
<dbReference type="OrthoDB" id="2559672at2"/>
<dbReference type="GO" id="GO:0043565">
    <property type="term" value="F:sequence-specific DNA binding"/>
    <property type="evidence" value="ECO:0007669"/>
    <property type="project" value="InterPro"/>
</dbReference>
<evidence type="ECO:0000256" key="2">
    <source>
        <dbReference type="ARBA" id="ARBA00023125"/>
    </source>
</evidence>
<dbReference type="InterPro" id="IPR050204">
    <property type="entry name" value="AraC_XylS_family_regulators"/>
</dbReference>
<dbReference type="RefSeq" id="WP_130109838.1">
    <property type="nucleotide sequence ID" value="NZ_CP035806.1"/>
</dbReference>
<feature type="domain" description="HTH araC/xylS-type" evidence="5">
    <location>
        <begin position="158"/>
        <end position="259"/>
    </location>
</feature>
<dbReference type="PANTHER" id="PTHR46796">
    <property type="entry name" value="HTH-TYPE TRANSCRIPTIONAL ACTIVATOR RHAS-RELATED"/>
    <property type="match status" value="1"/>
</dbReference>
<dbReference type="Pfam" id="PF12833">
    <property type="entry name" value="HTH_18"/>
    <property type="match status" value="1"/>
</dbReference>
<dbReference type="PRINTS" id="PR00032">
    <property type="entry name" value="HTHARAC"/>
</dbReference>
<evidence type="ECO:0000313" key="7">
    <source>
        <dbReference type="Proteomes" id="UP000289260"/>
    </source>
</evidence>
<dbReference type="SUPFAM" id="SSF46689">
    <property type="entry name" value="Homeodomain-like"/>
    <property type="match status" value="1"/>
</dbReference>
<gene>
    <name evidence="6" type="ORF">EVS81_07570</name>
</gene>
<evidence type="ECO:0000313" key="6">
    <source>
        <dbReference type="EMBL" id="QBE48703.1"/>
    </source>
</evidence>
<dbReference type="Proteomes" id="UP000289260">
    <property type="component" value="Chromosome"/>
</dbReference>
<dbReference type="Pfam" id="PF20240">
    <property type="entry name" value="DUF6597"/>
    <property type="match status" value="1"/>
</dbReference>
<keyword evidence="1" id="KW-0805">Transcription regulation</keyword>
<evidence type="ECO:0000256" key="3">
    <source>
        <dbReference type="ARBA" id="ARBA00023163"/>
    </source>
</evidence>
<reference evidence="6 7" key="1">
    <citation type="submission" date="2019-02" db="EMBL/GenBank/DDBJ databases">
        <authorList>
            <person name="Sun L."/>
            <person name="Pan D."/>
            <person name="Wu X."/>
        </authorList>
    </citation>
    <scope>NUCLEOTIDE SEQUENCE [LARGE SCALE GENOMIC DNA]</scope>
    <source>
        <strain evidence="6 7">JW-1</strain>
    </source>
</reference>
<dbReference type="SMART" id="SM00342">
    <property type="entry name" value="HTH_ARAC"/>
    <property type="match status" value="1"/>
</dbReference>
<dbReference type="PROSITE" id="PS00041">
    <property type="entry name" value="HTH_ARAC_FAMILY_1"/>
    <property type="match status" value="1"/>
</dbReference>
<dbReference type="InterPro" id="IPR020449">
    <property type="entry name" value="Tscrpt_reg_AraC-type_HTH"/>
</dbReference>
<name>A0A4P6KER6_9MICO</name>
<dbReference type="GO" id="GO:0003700">
    <property type="term" value="F:DNA-binding transcription factor activity"/>
    <property type="evidence" value="ECO:0007669"/>
    <property type="project" value="InterPro"/>
</dbReference>
<evidence type="ECO:0000256" key="1">
    <source>
        <dbReference type="ARBA" id="ARBA00023015"/>
    </source>
</evidence>
<dbReference type="Gene3D" id="1.10.10.60">
    <property type="entry name" value="Homeodomain-like"/>
    <property type="match status" value="1"/>
</dbReference>
<evidence type="ECO:0000259" key="5">
    <source>
        <dbReference type="PROSITE" id="PS01124"/>
    </source>
</evidence>
<proteinExistence type="predicted"/>
<dbReference type="InterPro" id="IPR018062">
    <property type="entry name" value="HTH_AraC-typ_CS"/>
</dbReference>
<dbReference type="InterPro" id="IPR009057">
    <property type="entry name" value="Homeodomain-like_sf"/>
</dbReference>
<keyword evidence="2" id="KW-0238">DNA-binding</keyword>
<dbReference type="KEGG" id="ltr:EVS81_07570"/>
<keyword evidence="7" id="KW-1185">Reference proteome</keyword>
<dbReference type="AlphaFoldDB" id="A0A4P6KER6"/>
<keyword evidence="3" id="KW-0804">Transcription</keyword>
<feature type="region of interest" description="Disordered" evidence="4">
    <location>
        <begin position="263"/>
        <end position="286"/>
    </location>
</feature>
<sequence>MDEDRRGILYPHRLPELHRLAPPPRLTHAVRWFWIPEWALPAGEESHQELLPFPACNVVVEASGVTAVGPTTRASERVLTGTGWAVGALLRPAAVPALVPDPAACRDGERAVRDPELLAEVTSAMTHRAAAGSVRRNRAVAVLSAWLLERVPDAGADGALANELAEALADPEVTRVDQLPAMLHASTRTLQRLAERFFGLSLHSMIRRRRLQEGALRLREDAGLGIAALASELGYADHAHFTSDFRALLGVTPSAYRARARARIDDGDGDGDAPGGSREAAPPDRA</sequence>
<dbReference type="InterPro" id="IPR018060">
    <property type="entry name" value="HTH_AraC"/>
</dbReference>
<evidence type="ECO:0000256" key="4">
    <source>
        <dbReference type="SAM" id="MobiDB-lite"/>
    </source>
</evidence>
<dbReference type="EMBL" id="CP035806">
    <property type="protein sequence ID" value="QBE48703.1"/>
    <property type="molecule type" value="Genomic_DNA"/>
</dbReference>
<accession>A0A4P6KER6</accession>
<dbReference type="InterPro" id="IPR046532">
    <property type="entry name" value="DUF6597"/>
</dbReference>